<dbReference type="PROSITE" id="PS51257">
    <property type="entry name" value="PROKAR_LIPOPROTEIN"/>
    <property type="match status" value="1"/>
</dbReference>
<protein>
    <recommendedName>
        <fullName evidence="5">Lipoprotein</fullName>
    </recommendedName>
</protein>
<comment type="caution">
    <text evidence="3">The sequence shown here is derived from an EMBL/GenBank/DDBJ whole genome shotgun (WGS) entry which is preliminary data.</text>
</comment>
<keyword evidence="4" id="KW-1185">Reference proteome</keyword>
<accession>A0A512L5H2</accession>
<dbReference type="RefSeq" id="WP_161984170.1">
    <property type="nucleotide sequence ID" value="NZ_AP021884.1"/>
</dbReference>
<keyword evidence="2" id="KW-0732">Signal</keyword>
<reference evidence="3 4" key="1">
    <citation type="submission" date="2019-07" db="EMBL/GenBank/DDBJ databases">
        <title>Whole genome shotgun sequence of Thiobacillus plumbophilus NBRC 107929.</title>
        <authorList>
            <person name="Hosoyama A."/>
            <person name="Uohara A."/>
            <person name="Ohji S."/>
            <person name="Ichikawa N."/>
        </authorList>
    </citation>
    <scope>NUCLEOTIDE SEQUENCE [LARGE SCALE GENOMIC DNA]</scope>
    <source>
        <strain evidence="3 4">NBRC 107929</strain>
    </source>
</reference>
<name>A0A512L5H2_9PROT</name>
<proteinExistence type="predicted"/>
<gene>
    <name evidence="3" type="ORF">TPL01_08710</name>
</gene>
<evidence type="ECO:0000256" key="2">
    <source>
        <dbReference type="SAM" id="SignalP"/>
    </source>
</evidence>
<sequence>MDQKVQIPIMKSKFVALALTISFATAPGMTGAAGCPKGASKASIAGQRTVPEAMGGDAVEQRSARKRALEKKKFMQQNRPRWT</sequence>
<organism evidence="3 4">
    <name type="scientific">Sulfuriferula plumbiphila</name>
    <dbReference type="NCBI Taxonomy" id="171865"/>
    <lineage>
        <taxon>Bacteria</taxon>
        <taxon>Pseudomonadati</taxon>
        <taxon>Pseudomonadota</taxon>
        <taxon>Betaproteobacteria</taxon>
        <taxon>Nitrosomonadales</taxon>
        <taxon>Sulfuricellaceae</taxon>
        <taxon>Sulfuriferula</taxon>
    </lineage>
</organism>
<evidence type="ECO:0008006" key="5">
    <source>
        <dbReference type="Google" id="ProtNLM"/>
    </source>
</evidence>
<feature type="signal peptide" evidence="2">
    <location>
        <begin position="1"/>
        <end position="26"/>
    </location>
</feature>
<evidence type="ECO:0000313" key="3">
    <source>
        <dbReference type="EMBL" id="GEP29733.1"/>
    </source>
</evidence>
<evidence type="ECO:0000313" key="4">
    <source>
        <dbReference type="Proteomes" id="UP000321337"/>
    </source>
</evidence>
<dbReference type="AlphaFoldDB" id="A0A512L5H2"/>
<feature type="region of interest" description="Disordered" evidence="1">
    <location>
        <begin position="47"/>
        <end position="83"/>
    </location>
</feature>
<evidence type="ECO:0000256" key="1">
    <source>
        <dbReference type="SAM" id="MobiDB-lite"/>
    </source>
</evidence>
<feature type="chain" id="PRO_5022110490" description="Lipoprotein" evidence="2">
    <location>
        <begin position="27"/>
        <end position="83"/>
    </location>
</feature>
<dbReference type="EMBL" id="BKAD01000008">
    <property type="protein sequence ID" value="GEP29733.1"/>
    <property type="molecule type" value="Genomic_DNA"/>
</dbReference>
<dbReference type="Proteomes" id="UP000321337">
    <property type="component" value="Unassembled WGS sequence"/>
</dbReference>